<accession>A0A6C8GAZ4</accession>
<dbReference type="EMBL" id="AFYI01000002">
    <property type="protein sequence ID" value="EHB42858.1"/>
    <property type="molecule type" value="Genomic_DNA"/>
</dbReference>
<dbReference type="Proteomes" id="UP000004564">
    <property type="component" value="Chromosome"/>
</dbReference>
<reference evidence="1 2" key="1">
    <citation type="submission" date="2011-09" db="EMBL/GenBank/DDBJ databases">
        <authorList>
            <person name="McClelland M."/>
            <person name="Clifton S."/>
            <person name="Porwollik S."/>
            <person name="Cheng P."/>
            <person name="Wollam A."/>
            <person name="Wang C."/>
            <person name="Pepin K."/>
            <person name="Bhonagiri V."/>
            <person name="Fulton R."/>
            <person name="Fulton L.F."/>
            <person name="Delehaunty K."/>
            <person name="Fronick C."/>
            <person name="O'Laughlin M."/>
            <person name="Godfrey J."/>
            <person name="Waligorski J."/>
            <person name="Appelbaum E."/>
            <person name="Farmer C."/>
            <person name="Strong C."/>
            <person name="Tomlinson C."/>
            <person name="Hou S."/>
            <person name="Minx P."/>
            <person name="Warren W."/>
            <person name="Wilson R.K."/>
        </authorList>
    </citation>
    <scope>NUCLEOTIDE SEQUENCE [LARGE SCALE GENOMIC DNA]</scope>
    <source>
        <strain evidence="2">SARB 27</strain>
    </source>
</reference>
<name>A0A6C8GAZ4_SALIN</name>
<organism evidence="1 2">
    <name type="scientific">Salmonella enterica subsp. enterica serovar Infantis str. SARB27</name>
    <dbReference type="NCBI Taxonomy" id="596155"/>
    <lineage>
        <taxon>Bacteria</taxon>
        <taxon>Pseudomonadati</taxon>
        <taxon>Pseudomonadota</taxon>
        <taxon>Gammaproteobacteria</taxon>
        <taxon>Enterobacterales</taxon>
        <taxon>Enterobacteriaceae</taxon>
        <taxon>Salmonella</taxon>
    </lineage>
</organism>
<evidence type="ECO:0000313" key="2">
    <source>
        <dbReference type="Proteomes" id="UP000004564"/>
    </source>
</evidence>
<comment type="caution">
    <text evidence="1">The sequence shown here is derived from an EMBL/GenBank/DDBJ whole genome shotgun (WGS) entry which is preliminary data.</text>
</comment>
<protein>
    <submittedName>
        <fullName evidence="1">Uncharacterized protein</fullName>
    </submittedName>
</protein>
<dbReference type="AlphaFoldDB" id="A0A6C8GAZ4"/>
<proteinExistence type="predicted"/>
<sequence length="44" mass="4987">MCQHSKDFVNTMIDMKNIVIHAKNSSVCFLPFLSPISNTCNTQK</sequence>
<gene>
    <name evidence="1" type="ORF">SEENIN0B_02752</name>
</gene>
<evidence type="ECO:0000313" key="1">
    <source>
        <dbReference type="EMBL" id="EHB42858.1"/>
    </source>
</evidence>